<evidence type="ECO:0000259" key="2">
    <source>
        <dbReference type="Pfam" id="PF00850"/>
    </source>
</evidence>
<dbReference type="InterPro" id="IPR023801">
    <property type="entry name" value="His_deacetylse_dom"/>
</dbReference>
<evidence type="ECO:0000313" key="3">
    <source>
        <dbReference type="EMBL" id="TVT54228.1"/>
    </source>
</evidence>
<gene>
    <name evidence="3" type="ORF">FHK82_10660</name>
</gene>
<dbReference type="Proteomes" id="UP000317355">
    <property type="component" value="Unassembled WGS sequence"/>
</dbReference>
<evidence type="ECO:0000313" key="4">
    <source>
        <dbReference type="Proteomes" id="UP000317355"/>
    </source>
</evidence>
<evidence type="ECO:0000256" key="1">
    <source>
        <dbReference type="ARBA" id="ARBA00005947"/>
    </source>
</evidence>
<dbReference type="InterPro" id="IPR000286">
    <property type="entry name" value="HDACs"/>
</dbReference>
<dbReference type="Gene3D" id="3.40.800.20">
    <property type="entry name" value="Histone deacetylase domain"/>
    <property type="match status" value="1"/>
</dbReference>
<dbReference type="EMBL" id="VMRY01000042">
    <property type="protein sequence ID" value="TVT54228.1"/>
    <property type="molecule type" value="Genomic_DNA"/>
</dbReference>
<dbReference type="InterPro" id="IPR023696">
    <property type="entry name" value="Ureohydrolase_dom_sf"/>
</dbReference>
<dbReference type="GO" id="GO:0004407">
    <property type="term" value="F:histone deacetylase activity"/>
    <property type="evidence" value="ECO:0007669"/>
    <property type="project" value="TreeGrafter"/>
</dbReference>
<dbReference type="SUPFAM" id="SSF52768">
    <property type="entry name" value="Arginase/deacetylase"/>
    <property type="match status" value="1"/>
</dbReference>
<comment type="similarity">
    <text evidence="1">Belongs to the histone deacetylase family.</text>
</comment>
<protein>
    <submittedName>
        <fullName evidence="3">Acetoin utilization protein AcuC</fullName>
    </submittedName>
</protein>
<dbReference type="InterPro" id="IPR037138">
    <property type="entry name" value="His_deacetylse_dom_sf"/>
</dbReference>
<organism evidence="3 4">
    <name type="scientific">Sedimenticola thiotaurini</name>
    <dbReference type="NCBI Taxonomy" id="1543721"/>
    <lineage>
        <taxon>Bacteria</taxon>
        <taxon>Pseudomonadati</taxon>
        <taxon>Pseudomonadota</taxon>
        <taxon>Gammaproteobacteria</taxon>
        <taxon>Chromatiales</taxon>
        <taxon>Sedimenticolaceae</taxon>
        <taxon>Sedimenticola</taxon>
    </lineage>
</organism>
<dbReference type="GO" id="GO:0040029">
    <property type="term" value="P:epigenetic regulation of gene expression"/>
    <property type="evidence" value="ECO:0007669"/>
    <property type="project" value="TreeGrafter"/>
</dbReference>
<sequence length="316" mass="34713">MYIYAGEALARYGFGEGHPLGPDRFYSFWNAFQASDLVMRTSIKEPVQGQTVDALLFHTAAYVQRVEELSALGKGMLDADTPVIPGIFHIALTVVGTVLDAVDQIMHGHTEQAFVPIAGLHHASRSKSAGFCVFNDCGIAIEALRQRYAIRRILYIDIDAHHANGVFYAFEEDPELLFIDTHEDGRYLYPGTGSASETGAGAARGTKLNIPLPPGATDALFFSNWSRITDFMDRQKPEFIILQCGADCLADDPITHLHLSSQVHLETAKMVSRYAKKHCQGRVLALGGGGYNKINIASAWINIIRGFLEDQPDDSL</sequence>
<name>A0A558CZQ9_9GAMM</name>
<dbReference type="PANTHER" id="PTHR10625">
    <property type="entry name" value="HISTONE DEACETYLASE HDAC1-RELATED"/>
    <property type="match status" value="1"/>
</dbReference>
<reference evidence="3 4" key="1">
    <citation type="submission" date="2019-07" db="EMBL/GenBank/DDBJ databases">
        <title>The pathways for chlorine oxyanion respiration interact through the shared metabolite chlorate.</title>
        <authorList>
            <person name="Barnum T.P."/>
            <person name="Cheng Y."/>
            <person name="Hill K.A."/>
            <person name="Lucas L.N."/>
            <person name="Carlson H.K."/>
            <person name="Coates J.D."/>
        </authorList>
    </citation>
    <scope>NUCLEOTIDE SEQUENCE [LARGE SCALE GENOMIC DNA]</scope>
    <source>
        <strain evidence="3">BK-3</strain>
    </source>
</reference>
<comment type="caution">
    <text evidence="3">The sequence shown here is derived from an EMBL/GenBank/DDBJ whole genome shotgun (WGS) entry which is preliminary data.</text>
</comment>
<dbReference type="AlphaFoldDB" id="A0A558CZQ9"/>
<proteinExistence type="inferred from homology"/>
<dbReference type="PANTHER" id="PTHR10625:SF10">
    <property type="entry name" value="HISTONE DEACETYLASE HDAC1"/>
    <property type="match status" value="1"/>
</dbReference>
<dbReference type="Pfam" id="PF00850">
    <property type="entry name" value="Hist_deacetyl"/>
    <property type="match status" value="1"/>
</dbReference>
<accession>A0A558CZQ9</accession>
<feature type="domain" description="Histone deacetylase" evidence="2">
    <location>
        <begin position="18"/>
        <end position="305"/>
    </location>
</feature>
<dbReference type="PRINTS" id="PR01270">
    <property type="entry name" value="HDASUPER"/>
</dbReference>